<dbReference type="InterPro" id="IPR029058">
    <property type="entry name" value="AB_hydrolase_fold"/>
</dbReference>
<dbReference type="GO" id="GO:0016787">
    <property type="term" value="F:hydrolase activity"/>
    <property type="evidence" value="ECO:0007669"/>
    <property type="project" value="UniProtKB-KW"/>
</dbReference>
<evidence type="ECO:0000313" key="2">
    <source>
        <dbReference type="EMBL" id="MST99641.1"/>
    </source>
</evidence>
<dbReference type="PANTHER" id="PTHR43798:SF33">
    <property type="entry name" value="HYDROLASE, PUTATIVE (AFU_ORTHOLOGUE AFUA_2G14860)-RELATED"/>
    <property type="match status" value="1"/>
</dbReference>
<evidence type="ECO:0000313" key="3">
    <source>
        <dbReference type="Proteomes" id="UP000435649"/>
    </source>
</evidence>
<evidence type="ECO:0000259" key="1">
    <source>
        <dbReference type="Pfam" id="PF12697"/>
    </source>
</evidence>
<keyword evidence="3" id="KW-1185">Reference proteome</keyword>
<dbReference type="AlphaFoldDB" id="A0A844GAU3"/>
<dbReference type="SUPFAM" id="SSF53474">
    <property type="entry name" value="alpha/beta-Hydrolases"/>
    <property type="match status" value="1"/>
</dbReference>
<gene>
    <name evidence="2" type="ORF">FYJ85_21665</name>
</gene>
<dbReference type="Gene3D" id="3.40.50.1820">
    <property type="entry name" value="alpha/beta hydrolase"/>
    <property type="match status" value="1"/>
</dbReference>
<name>A0A844GAU3_9BACT</name>
<dbReference type="GO" id="GO:0016020">
    <property type="term" value="C:membrane"/>
    <property type="evidence" value="ECO:0007669"/>
    <property type="project" value="TreeGrafter"/>
</dbReference>
<reference evidence="2 3" key="1">
    <citation type="submission" date="2019-08" db="EMBL/GenBank/DDBJ databases">
        <title>In-depth cultivation of the pig gut microbiome towards novel bacterial diversity and tailored functional studies.</title>
        <authorList>
            <person name="Wylensek D."/>
            <person name="Hitch T.C.A."/>
            <person name="Clavel T."/>
        </authorList>
    </citation>
    <scope>NUCLEOTIDE SEQUENCE [LARGE SCALE GENOMIC DNA]</scope>
    <source>
        <strain evidence="2 3">BBE-744-WT-12</strain>
    </source>
</reference>
<dbReference type="PANTHER" id="PTHR43798">
    <property type="entry name" value="MONOACYLGLYCEROL LIPASE"/>
    <property type="match status" value="1"/>
</dbReference>
<comment type="caution">
    <text evidence="2">The sequence shown here is derived from an EMBL/GenBank/DDBJ whole genome shotgun (WGS) entry which is preliminary data.</text>
</comment>
<dbReference type="EMBL" id="VUNS01000044">
    <property type="protein sequence ID" value="MST99641.1"/>
    <property type="molecule type" value="Genomic_DNA"/>
</dbReference>
<organism evidence="2 3">
    <name type="scientific">Victivallis lenta</name>
    <dbReference type="NCBI Taxonomy" id="2606640"/>
    <lineage>
        <taxon>Bacteria</taxon>
        <taxon>Pseudomonadati</taxon>
        <taxon>Lentisphaerota</taxon>
        <taxon>Lentisphaeria</taxon>
        <taxon>Victivallales</taxon>
        <taxon>Victivallaceae</taxon>
        <taxon>Victivallis</taxon>
    </lineage>
</organism>
<keyword evidence="2" id="KW-0378">Hydrolase</keyword>
<dbReference type="Proteomes" id="UP000435649">
    <property type="component" value="Unassembled WGS sequence"/>
</dbReference>
<protein>
    <submittedName>
        <fullName evidence="2">Alpha/beta hydrolase</fullName>
    </submittedName>
</protein>
<proteinExistence type="predicted"/>
<dbReference type="InterPro" id="IPR000073">
    <property type="entry name" value="AB_hydrolase_1"/>
</dbReference>
<dbReference type="PRINTS" id="PR00111">
    <property type="entry name" value="ABHYDROLASE"/>
</dbReference>
<sequence length="261" mass="28257">MTRRYGKAPFRAAAIHGGPGAVGSAGGLAEGLAVSASCGVLEPFQSKETIPELEAELEKQLAAEAAAPVALIGHSWGAWLAALFAAEHPERVSKLILVSSGPLHSRYVPQIGERRLARLDGRRRERFQALLAELDSPDAIDRDALLAEFGALCTASDVYAPADPPCPEPPSHCDGRMYARVWAEAAALRESGELLRRFSALRIPVTVIHGEADPHPSEGVAEPLREAGVSFSFRLLPRCGHTPWREQYAREPFFDLLAREL</sequence>
<accession>A0A844GAU3</accession>
<dbReference type="RefSeq" id="WP_154420807.1">
    <property type="nucleotide sequence ID" value="NZ_VUNS01000044.1"/>
</dbReference>
<feature type="domain" description="AB hydrolase-1" evidence="1">
    <location>
        <begin position="55"/>
        <end position="248"/>
    </location>
</feature>
<dbReference type="Pfam" id="PF12697">
    <property type="entry name" value="Abhydrolase_6"/>
    <property type="match status" value="1"/>
</dbReference>
<dbReference type="InterPro" id="IPR050266">
    <property type="entry name" value="AB_hydrolase_sf"/>
</dbReference>